<dbReference type="RefSeq" id="WP_086086239.1">
    <property type="nucleotide sequence ID" value="NZ_CP021112.1"/>
</dbReference>
<sequence length="205" mass="21903">MKKTLLGAILAILLAAAPGQANAADLQPGYQTYAPPPPAFRWTGPYLGANIGYLGGSMSNNPTEPSGVVGGLQAGWNWQNGNFVFGGEADINLSGAEDVFAPWKFSNPWFGTVRGRLGLAYNNILFYGTGGLAFGGFEAETFGMSESKTHLGWTVGAGVEFALNPAWSAKIEYLYLNYADRAYSLTGTDNGFDGNLVRFGVNYRF</sequence>
<name>A0A1W6ZKP3_9HYPH</name>
<dbReference type="InterPro" id="IPR011250">
    <property type="entry name" value="OMP/PagP_B-barrel"/>
</dbReference>
<dbReference type="PANTHER" id="PTHR34001:SF3">
    <property type="entry name" value="BLL7405 PROTEIN"/>
    <property type="match status" value="1"/>
</dbReference>
<dbReference type="KEGG" id="psin:CAK95_01625"/>
<evidence type="ECO:0000256" key="3">
    <source>
        <dbReference type="ARBA" id="ARBA00023136"/>
    </source>
</evidence>
<evidence type="ECO:0000256" key="5">
    <source>
        <dbReference type="ARBA" id="ARBA00038306"/>
    </source>
</evidence>
<proteinExistence type="inferred from homology"/>
<dbReference type="SUPFAM" id="SSF56925">
    <property type="entry name" value="OMPA-like"/>
    <property type="match status" value="1"/>
</dbReference>
<dbReference type="GO" id="GO:0009279">
    <property type="term" value="C:cell outer membrane"/>
    <property type="evidence" value="ECO:0007669"/>
    <property type="project" value="UniProtKB-SubCell"/>
</dbReference>
<comment type="subcellular location">
    <subcellularLocation>
        <location evidence="1">Cell outer membrane</location>
    </subcellularLocation>
</comment>
<dbReference type="InterPro" id="IPR027385">
    <property type="entry name" value="Beta-barrel_OMP"/>
</dbReference>
<evidence type="ECO:0000313" key="6">
    <source>
        <dbReference type="EMBL" id="ARP97919.1"/>
    </source>
</evidence>
<dbReference type="Proteomes" id="UP000194137">
    <property type="component" value="Chromosome"/>
</dbReference>
<evidence type="ECO:0000313" key="7">
    <source>
        <dbReference type="Proteomes" id="UP000194137"/>
    </source>
</evidence>
<reference evidence="6 7" key="1">
    <citation type="submission" date="2017-05" db="EMBL/GenBank/DDBJ databases">
        <title>Full genome sequence of Pseudorhodoplanes sinuspersici.</title>
        <authorList>
            <person name="Dastgheib S.M.M."/>
            <person name="Shavandi M."/>
            <person name="Tirandaz H."/>
        </authorList>
    </citation>
    <scope>NUCLEOTIDE SEQUENCE [LARGE SCALE GENOMIC DNA]</scope>
    <source>
        <strain evidence="6 7">RIPI110</strain>
    </source>
</reference>
<dbReference type="STRING" id="1235591.CAK95_01625"/>
<evidence type="ECO:0000256" key="1">
    <source>
        <dbReference type="ARBA" id="ARBA00004442"/>
    </source>
</evidence>
<keyword evidence="2" id="KW-0732">Signal</keyword>
<dbReference type="Pfam" id="PF13505">
    <property type="entry name" value="OMP_b-brl"/>
    <property type="match status" value="1"/>
</dbReference>
<dbReference type="EMBL" id="CP021112">
    <property type="protein sequence ID" value="ARP97919.1"/>
    <property type="molecule type" value="Genomic_DNA"/>
</dbReference>
<protein>
    <submittedName>
        <fullName evidence="6">Uncharacterized protein</fullName>
    </submittedName>
</protein>
<accession>A0A1W6ZKP3</accession>
<gene>
    <name evidence="6" type="ORF">CAK95_01625</name>
</gene>
<evidence type="ECO:0000256" key="4">
    <source>
        <dbReference type="ARBA" id="ARBA00023237"/>
    </source>
</evidence>
<dbReference type="PANTHER" id="PTHR34001">
    <property type="entry name" value="BLL7405 PROTEIN"/>
    <property type="match status" value="1"/>
</dbReference>
<keyword evidence="3" id="KW-0472">Membrane</keyword>
<dbReference type="InterPro" id="IPR051692">
    <property type="entry name" value="OMP-like"/>
</dbReference>
<dbReference type="OrthoDB" id="8455142at2"/>
<comment type="similarity">
    <text evidence="5">Belongs to the Omp25/RopB family.</text>
</comment>
<keyword evidence="4" id="KW-0998">Cell outer membrane</keyword>
<keyword evidence="7" id="KW-1185">Reference proteome</keyword>
<organism evidence="6 7">
    <name type="scientific">Pseudorhodoplanes sinuspersici</name>
    <dbReference type="NCBI Taxonomy" id="1235591"/>
    <lineage>
        <taxon>Bacteria</taxon>
        <taxon>Pseudomonadati</taxon>
        <taxon>Pseudomonadota</taxon>
        <taxon>Alphaproteobacteria</taxon>
        <taxon>Hyphomicrobiales</taxon>
        <taxon>Pseudorhodoplanes</taxon>
    </lineage>
</organism>
<dbReference type="AlphaFoldDB" id="A0A1W6ZKP3"/>
<dbReference type="Gene3D" id="2.40.160.20">
    <property type="match status" value="1"/>
</dbReference>
<evidence type="ECO:0000256" key="2">
    <source>
        <dbReference type="ARBA" id="ARBA00022729"/>
    </source>
</evidence>